<gene>
    <name evidence="1" type="ORF">SAMN02745207_01367</name>
</gene>
<reference evidence="1 2" key="1">
    <citation type="submission" date="2016-11" db="EMBL/GenBank/DDBJ databases">
        <authorList>
            <person name="Jaros S."/>
            <person name="Januszkiewicz K."/>
            <person name="Wedrychowicz H."/>
        </authorList>
    </citation>
    <scope>NUCLEOTIDE SEQUENCE [LARGE SCALE GENOMIC DNA]</scope>
    <source>
        <strain evidence="1 2">DSM 8605</strain>
    </source>
</reference>
<evidence type="ECO:0000313" key="2">
    <source>
        <dbReference type="Proteomes" id="UP000184447"/>
    </source>
</evidence>
<dbReference type="PANTHER" id="PTHR39179">
    <property type="entry name" value="SPORE COAT PROTEIN I"/>
    <property type="match status" value="1"/>
</dbReference>
<dbReference type="PANTHER" id="PTHR39179:SF1">
    <property type="entry name" value="SPORE COAT PROTEIN I"/>
    <property type="match status" value="1"/>
</dbReference>
<accession>A0A1M5TLH3</accession>
<dbReference type="InterPro" id="IPR014255">
    <property type="entry name" value="Spore_coat_CotS"/>
</dbReference>
<dbReference type="EMBL" id="FQXM01000006">
    <property type="protein sequence ID" value="SHH51500.1"/>
    <property type="molecule type" value="Genomic_DNA"/>
</dbReference>
<sequence>MREFEIERQFDIHIESMKPKKGVYFLKTNKGNRCLKRINYGVQKLYFVYGAKEHLLSNGFENIDKYDLNTEEEPYAVVNEDIYTLSQWIEGRECDFHNDEDLIVATENLALMSIASKGYEPPENSKLKTDLGRWPHLMEKRVSSLDKMKSMCRKRHRKTDFDFEYMKSMEFYKKIGIRSMDILNSSNYMELCQLTEEEKSFCHHDYTYHNLIIGDDNNLNVIDFDYCKRELRVYDLSNYLIKVLKRRDWDIKYCNLVIDTYNKINPLKEEEYRVLFAFLLFPQRYWRLANRYYYNEISWGTAALHKKLKSLNDEQELFNKFIEEFKKTYNQNE</sequence>
<dbReference type="InterPro" id="IPR047175">
    <property type="entry name" value="CotS-like"/>
</dbReference>
<dbReference type="STRING" id="1121316.SAMN02745207_01367"/>
<dbReference type="Gene3D" id="3.90.1200.10">
    <property type="match status" value="1"/>
</dbReference>
<dbReference type="NCBIfam" id="TIGR02906">
    <property type="entry name" value="spore_CotS"/>
    <property type="match status" value="1"/>
</dbReference>
<keyword evidence="1" id="KW-0946">Virion</keyword>
<organism evidence="1 2">
    <name type="scientific">Clostridium grantii DSM 8605</name>
    <dbReference type="NCBI Taxonomy" id="1121316"/>
    <lineage>
        <taxon>Bacteria</taxon>
        <taxon>Bacillati</taxon>
        <taxon>Bacillota</taxon>
        <taxon>Clostridia</taxon>
        <taxon>Eubacteriales</taxon>
        <taxon>Clostridiaceae</taxon>
        <taxon>Clostridium</taxon>
    </lineage>
</organism>
<proteinExistence type="predicted"/>
<dbReference type="InterPro" id="IPR011009">
    <property type="entry name" value="Kinase-like_dom_sf"/>
</dbReference>
<dbReference type="Pfam" id="PF01633">
    <property type="entry name" value="Choline_kinase"/>
    <property type="match status" value="1"/>
</dbReference>
<dbReference type="Gene3D" id="3.30.200.20">
    <property type="entry name" value="Phosphorylase Kinase, domain 1"/>
    <property type="match status" value="1"/>
</dbReference>
<keyword evidence="2" id="KW-1185">Reference proteome</keyword>
<dbReference type="Proteomes" id="UP000184447">
    <property type="component" value="Unassembled WGS sequence"/>
</dbReference>
<dbReference type="AlphaFoldDB" id="A0A1M5TLH3"/>
<name>A0A1M5TLH3_9CLOT</name>
<keyword evidence="1" id="KW-0167">Capsid protein</keyword>
<dbReference type="SUPFAM" id="SSF56112">
    <property type="entry name" value="Protein kinase-like (PK-like)"/>
    <property type="match status" value="1"/>
</dbReference>
<dbReference type="GO" id="GO:0042601">
    <property type="term" value="C:endospore-forming forespore"/>
    <property type="evidence" value="ECO:0007669"/>
    <property type="project" value="TreeGrafter"/>
</dbReference>
<evidence type="ECO:0000313" key="1">
    <source>
        <dbReference type="EMBL" id="SHH51500.1"/>
    </source>
</evidence>
<protein>
    <submittedName>
        <fullName evidence="1">Spore coat protein I</fullName>
    </submittedName>
</protein>